<accession>A0ABP0I9J8</accession>
<keyword evidence="2" id="KW-1133">Transmembrane helix</keyword>
<proteinExistence type="predicted"/>
<gene>
    <name evidence="3" type="ORF">SCF082_LOCUS5970</name>
</gene>
<dbReference type="Proteomes" id="UP001642464">
    <property type="component" value="Unassembled WGS sequence"/>
</dbReference>
<keyword evidence="2" id="KW-0472">Membrane</keyword>
<feature type="transmembrane region" description="Helical" evidence="2">
    <location>
        <begin position="435"/>
        <end position="454"/>
    </location>
</feature>
<evidence type="ECO:0000313" key="3">
    <source>
        <dbReference type="EMBL" id="CAK8999226.1"/>
    </source>
</evidence>
<feature type="compositionally biased region" description="Basic and acidic residues" evidence="1">
    <location>
        <begin position="1"/>
        <end position="12"/>
    </location>
</feature>
<keyword evidence="4" id="KW-1185">Reference proteome</keyword>
<protein>
    <submittedName>
        <fullName evidence="3">Uncharacterized protein</fullName>
    </submittedName>
</protein>
<feature type="transmembrane region" description="Helical" evidence="2">
    <location>
        <begin position="192"/>
        <end position="215"/>
    </location>
</feature>
<keyword evidence="2" id="KW-0812">Transmembrane</keyword>
<feature type="transmembrane region" description="Helical" evidence="2">
    <location>
        <begin position="323"/>
        <end position="343"/>
    </location>
</feature>
<feature type="transmembrane region" description="Helical" evidence="2">
    <location>
        <begin position="474"/>
        <end position="495"/>
    </location>
</feature>
<evidence type="ECO:0000256" key="1">
    <source>
        <dbReference type="SAM" id="MobiDB-lite"/>
    </source>
</evidence>
<feature type="transmembrane region" description="Helical" evidence="2">
    <location>
        <begin position="153"/>
        <end position="180"/>
    </location>
</feature>
<feature type="non-terminal residue" evidence="3">
    <location>
        <position position="1"/>
    </location>
</feature>
<name>A0ABP0I9J8_9DINO</name>
<reference evidence="3 4" key="1">
    <citation type="submission" date="2024-02" db="EMBL/GenBank/DDBJ databases">
        <authorList>
            <person name="Chen Y."/>
            <person name="Shah S."/>
            <person name="Dougan E. K."/>
            <person name="Thang M."/>
            <person name="Chan C."/>
        </authorList>
    </citation>
    <scope>NUCLEOTIDE SEQUENCE [LARGE SCALE GENOMIC DNA]</scope>
</reference>
<organism evidence="3 4">
    <name type="scientific">Durusdinium trenchii</name>
    <dbReference type="NCBI Taxonomy" id="1381693"/>
    <lineage>
        <taxon>Eukaryota</taxon>
        <taxon>Sar</taxon>
        <taxon>Alveolata</taxon>
        <taxon>Dinophyceae</taxon>
        <taxon>Suessiales</taxon>
        <taxon>Symbiodiniaceae</taxon>
        <taxon>Durusdinium</taxon>
    </lineage>
</organism>
<feature type="compositionally biased region" description="Polar residues" evidence="1">
    <location>
        <begin position="363"/>
        <end position="377"/>
    </location>
</feature>
<comment type="caution">
    <text evidence="3">The sequence shown here is derived from an EMBL/GenBank/DDBJ whole genome shotgun (WGS) entry which is preliminary data.</text>
</comment>
<feature type="region of interest" description="Disordered" evidence="1">
    <location>
        <begin position="1"/>
        <end position="32"/>
    </location>
</feature>
<evidence type="ECO:0000313" key="4">
    <source>
        <dbReference type="Proteomes" id="UP001642464"/>
    </source>
</evidence>
<feature type="transmembrane region" description="Helical" evidence="2">
    <location>
        <begin position="292"/>
        <end position="311"/>
    </location>
</feature>
<dbReference type="EMBL" id="CAXAMM010003287">
    <property type="protein sequence ID" value="CAK8999226.1"/>
    <property type="molecule type" value="Genomic_DNA"/>
</dbReference>
<evidence type="ECO:0000256" key="2">
    <source>
        <dbReference type="SAM" id="Phobius"/>
    </source>
</evidence>
<sequence>AAAASKGKEKGRGAARRPGHAAQQARGDTAPSLNSPYVILVTSFSSGEVLPVQQRWDRVGSGRCSCRSVAPAAADLERATGVGATGCWAAGESGWGDAGPARTDGDGLGARRRMSGANETLCTTDYDCDVNEICYADVDWFSVEEFPGTGYSLAFGGLNALTCFAGLLTTTILILCARFLQKHGKEGARLCSFDATALTLLTSLVSAANATLWALTATLSTLDTTSDPLVDPQLYKDLYKGKYNVLGMVAAPLAAFCCGVAMLAISLMWIELSLNSGRLTPNARNRLNRSRWVIWFFMALTIVLATAGAFVERTSQKSTMGYFLLPVTLFVAFTYIVGAYKLNSIIKASAQQRARYILTPVPSKSSIDTSDNPSRSSGAFERSRTRSSLAPMANPVVSMRQLRRGKSNAEDALGEAVVATAPFFRALRRIRNTSLGVGFCIALFGGSYLGLAVIDSMGGWRELSQPGTFSLPKLMHSMLTISIVLANMVIASYILQSLKNSPNRR</sequence>
<feature type="transmembrane region" description="Helical" evidence="2">
    <location>
        <begin position="245"/>
        <end position="272"/>
    </location>
</feature>
<feature type="region of interest" description="Disordered" evidence="1">
    <location>
        <begin position="363"/>
        <end position="387"/>
    </location>
</feature>